<reference evidence="1" key="1">
    <citation type="submission" date="2021-06" db="EMBL/GenBank/DDBJ databases">
        <authorList>
            <person name="Kallberg Y."/>
            <person name="Tangrot J."/>
            <person name="Rosling A."/>
        </authorList>
    </citation>
    <scope>NUCLEOTIDE SEQUENCE</scope>
    <source>
        <strain evidence="1">28 12/20/2015</strain>
    </source>
</reference>
<evidence type="ECO:0000313" key="1">
    <source>
        <dbReference type="EMBL" id="CAG8487367.1"/>
    </source>
</evidence>
<organism evidence="1 2">
    <name type="scientific">Cetraspora pellucida</name>
    <dbReference type="NCBI Taxonomy" id="1433469"/>
    <lineage>
        <taxon>Eukaryota</taxon>
        <taxon>Fungi</taxon>
        <taxon>Fungi incertae sedis</taxon>
        <taxon>Mucoromycota</taxon>
        <taxon>Glomeromycotina</taxon>
        <taxon>Glomeromycetes</taxon>
        <taxon>Diversisporales</taxon>
        <taxon>Gigasporaceae</taxon>
        <taxon>Cetraspora</taxon>
    </lineage>
</organism>
<feature type="non-terminal residue" evidence="1">
    <location>
        <position position="384"/>
    </location>
</feature>
<dbReference type="EMBL" id="CAJVPW010001577">
    <property type="protein sequence ID" value="CAG8487367.1"/>
    <property type="molecule type" value="Genomic_DNA"/>
</dbReference>
<protein>
    <submittedName>
        <fullName evidence="1">9788_t:CDS:1</fullName>
    </submittedName>
</protein>
<name>A0ACA9KQJ3_9GLOM</name>
<gene>
    <name evidence="1" type="ORF">SPELUC_LOCUS2399</name>
</gene>
<sequence>MAPHFPEHFAQKKDIISVTPFKTFKNKSNNEDFQALNLYYQEARNAFFLRDYDSSYSSCEAAISKLPSLPLVSECPSTRIIQMKVWNLYINLIAALLAERKQIVTKDTEIIKFLEKQPDLICNEVYNRVVTNGYDNEDGDIPGEVIIAWWIARRIIEDWLANTPIIDLRNDSTLKPYEKIVELYVLHVLPKMKEWNAANNFLSENIIINNTCKQAYERALVKLKDKSNRSLSPKHTKSKKERQRRDDVNGHKSVISHHRTDFVHTGGSISSTSHNPKLPHNGTSSSSSTSIRHNSGPKLSIVNSFRNISGNSQISLASTAINRIAEFFLNYLNYLQKVRTPKTYQTTLLLFLILLIIINGLKNKEKLREIMLKGMVKVWETVKA</sequence>
<dbReference type="Proteomes" id="UP000789366">
    <property type="component" value="Unassembled WGS sequence"/>
</dbReference>
<comment type="caution">
    <text evidence="1">The sequence shown here is derived from an EMBL/GenBank/DDBJ whole genome shotgun (WGS) entry which is preliminary data.</text>
</comment>
<keyword evidence="2" id="KW-1185">Reference proteome</keyword>
<accession>A0ACA9KQJ3</accession>
<evidence type="ECO:0000313" key="2">
    <source>
        <dbReference type="Proteomes" id="UP000789366"/>
    </source>
</evidence>
<proteinExistence type="predicted"/>